<dbReference type="SUPFAM" id="SSF53756">
    <property type="entry name" value="UDP-Glycosyltransferase/glycogen phosphorylase"/>
    <property type="match status" value="1"/>
</dbReference>
<dbReference type="AlphaFoldDB" id="A0A2R8CAY3"/>
<dbReference type="EMBL" id="ONZG01000007">
    <property type="protein sequence ID" value="SPJ29591.1"/>
    <property type="molecule type" value="Genomic_DNA"/>
</dbReference>
<dbReference type="Gene3D" id="3.40.50.2000">
    <property type="entry name" value="Glycogen Phosphorylase B"/>
    <property type="match status" value="1"/>
</dbReference>
<proteinExistence type="predicted"/>
<protein>
    <submittedName>
        <fullName evidence="1">Uncharacterized protein</fullName>
    </submittedName>
</protein>
<accession>A0A2R8CAY3</accession>
<dbReference type="RefSeq" id="WP_108789076.1">
    <property type="nucleotide sequence ID" value="NZ_ONZG01000007.1"/>
</dbReference>
<name>A0A2R8CAY3_9RHOB</name>
<keyword evidence="2" id="KW-1185">Reference proteome</keyword>
<reference evidence="2" key="1">
    <citation type="submission" date="2018-03" db="EMBL/GenBank/DDBJ databases">
        <authorList>
            <person name="Rodrigo-Torres L."/>
            <person name="Arahal R. D."/>
            <person name="Lucena T."/>
        </authorList>
    </citation>
    <scope>NUCLEOTIDE SEQUENCE [LARGE SCALE GENOMIC DNA]</scope>
    <source>
        <strain evidence="2">CECT 7615</strain>
    </source>
</reference>
<sequence length="662" mass="74514">MSQQKITDEKRVKDGKCFTSTISTHDFSGQLTLEFNLETFGNDKVVCFFECLDRDGEKITSPVIVSRAFGHLPFSDIGAYYKYLGDGVSSIRVRVLPPVKAIQLILVNWLPRNDKGFVVKSISMPVVAQARHRRVETVEQCGNAPNHAGPSPQDMNYLREFSMELSAKKTKDTCKIHLGPIGNYSVKFDTVPSSETMADSQKVALFQPAYASSKYSDTPLGALHFSPKYGYYKYAKSGPNTHSFVSNEAHSEIDLSFLRWVDDVERISIQGRCELIGLLYDQQVEKISIELSTFESRGFENVVLVYTGTTEIGKDNRANRSMMLAKEFEKLGWGVIYVYVRSDLNGSIMQQQVVTETNSIIQIPNDMVELYLSRLSKLKASNKLVLQSFPDSTSIQVLDVFGRNGWTQKFEARDDWEEFFEVGAARWYKPNVERYLAQNCDAAVSVSPALRSKMGLFGADPNKNYIVPNAAGSAFIRHAKAIETNSVDLSASSPKKAKGTQPKIGYFGHLTDKWFNWPVVLNHARNFPNHQIEIIGHGYSPTDLPDNVKLLGPMNHDAIISVGSHWSLGIIPFVSGRLANAVDPIKIYEYLCLELPVLSVYMEQIKDVPKVWCYRNDSDFSSRLLETLEAKFDRRANTKFVGHSSWADRASLMIEIFEAVRK</sequence>
<gene>
    <name evidence="1" type="ORF">TRM7615_03111</name>
</gene>
<evidence type="ECO:0000313" key="1">
    <source>
        <dbReference type="EMBL" id="SPJ29591.1"/>
    </source>
</evidence>
<dbReference type="Proteomes" id="UP000244898">
    <property type="component" value="Unassembled WGS sequence"/>
</dbReference>
<organism evidence="1 2">
    <name type="scientific">Falsiruegeria mediterranea M17</name>
    <dbReference type="NCBI Taxonomy" id="1200281"/>
    <lineage>
        <taxon>Bacteria</taxon>
        <taxon>Pseudomonadati</taxon>
        <taxon>Pseudomonadota</taxon>
        <taxon>Alphaproteobacteria</taxon>
        <taxon>Rhodobacterales</taxon>
        <taxon>Roseobacteraceae</taxon>
        <taxon>Falsiruegeria</taxon>
    </lineage>
</organism>
<dbReference type="OrthoDB" id="9769600at2"/>
<evidence type="ECO:0000313" key="2">
    <source>
        <dbReference type="Proteomes" id="UP000244898"/>
    </source>
</evidence>